<dbReference type="EMBL" id="CBWK010000687">
    <property type="protein sequence ID" value="CDL11574.1"/>
    <property type="molecule type" value="Genomic_DNA"/>
</dbReference>
<proteinExistence type="predicted"/>
<dbReference type="AlphaFoldDB" id="W1DTZ1"/>
<reference evidence="1" key="1">
    <citation type="submission" date="2013-10" db="EMBL/GenBank/DDBJ databases">
        <title>Antibiotic resistance diversity of beta-lactamase producers in the General Hospital Vienna.</title>
        <authorList>
            <person name="Barisic I."/>
            <person name="Mitteregger D."/>
            <person name="Hirschl A.M."/>
            <person name="Noehammer C."/>
            <person name="Wiesinger-Mayr H."/>
        </authorList>
    </citation>
    <scope>NUCLEOTIDE SEQUENCE [LARGE SCALE GENOMIC DNA]</scope>
    <source>
        <strain evidence="1">IS43</strain>
    </source>
</reference>
<protein>
    <submittedName>
        <fullName evidence="1">Uncharacterized protein</fullName>
    </submittedName>
</protein>
<evidence type="ECO:0000313" key="2">
    <source>
        <dbReference type="Proteomes" id="UP000019183"/>
    </source>
</evidence>
<comment type="caution">
    <text evidence="1">The sequence shown here is derived from an EMBL/GenBank/DDBJ whole genome shotgun (WGS) entry which is preliminary data.</text>
</comment>
<evidence type="ECO:0000313" key="1">
    <source>
        <dbReference type="EMBL" id="CDL11574.1"/>
    </source>
</evidence>
<accession>W1DTZ1</accession>
<sequence length="37" mass="4193">MRTDRGDCSPVFHSFLAGFLLLPPWPSWRCANVGTTR</sequence>
<organism evidence="1 2">
    <name type="scientific">Klebsiella pneumoniae IS43</name>
    <dbReference type="NCBI Taxonomy" id="1432552"/>
    <lineage>
        <taxon>Bacteria</taxon>
        <taxon>Pseudomonadati</taxon>
        <taxon>Pseudomonadota</taxon>
        <taxon>Gammaproteobacteria</taxon>
        <taxon>Enterobacterales</taxon>
        <taxon>Enterobacteriaceae</taxon>
        <taxon>Klebsiella/Raoultella group</taxon>
        <taxon>Klebsiella</taxon>
        <taxon>Klebsiella pneumoniae complex</taxon>
    </lineage>
</organism>
<name>W1DTZ1_KLEPN</name>
<dbReference type="Proteomes" id="UP000019183">
    <property type="component" value="Unassembled WGS sequence"/>
</dbReference>
<keyword evidence="2" id="KW-1185">Reference proteome</keyword>